<evidence type="ECO:0000313" key="4">
    <source>
        <dbReference type="EMBL" id="SHF08080.1"/>
    </source>
</evidence>
<evidence type="ECO:0000313" key="5">
    <source>
        <dbReference type="Proteomes" id="UP000184108"/>
    </source>
</evidence>
<feature type="domain" description="Secretion system C-terminal sorting" evidence="3">
    <location>
        <begin position="287"/>
        <end position="345"/>
    </location>
</feature>
<protein>
    <submittedName>
        <fullName evidence="4">Por secretion system C-terminal sorting domain-containing protein</fullName>
    </submittedName>
</protein>
<dbReference type="NCBIfam" id="TIGR04183">
    <property type="entry name" value="Por_Secre_tail"/>
    <property type="match status" value="1"/>
</dbReference>
<dbReference type="InterPro" id="IPR011042">
    <property type="entry name" value="6-blade_b-propeller_TolB-like"/>
</dbReference>
<organism evidence="4 5">
    <name type="scientific">Chryseobacterium vrystaatense</name>
    <dbReference type="NCBI Taxonomy" id="307480"/>
    <lineage>
        <taxon>Bacteria</taxon>
        <taxon>Pseudomonadati</taxon>
        <taxon>Bacteroidota</taxon>
        <taxon>Flavobacteriia</taxon>
        <taxon>Flavobacteriales</taxon>
        <taxon>Weeksellaceae</taxon>
        <taxon>Chryseobacterium group</taxon>
        <taxon>Chryseobacterium</taxon>
    </lineage>
</organism>
<dbReference type="Proteomes" id="UP000184108">
    <property type="component" value="Unassembled WGS sequence"/>
</dbReference>
<sequence length="350" mass="38299">MKKQLYFLLFIFLLAGTKMSAQLSANVFIENLETPNPMVIDGNTMYIGIYYMDKVIKVKLDDPNAAPVDVVTGVNRPYGLALKDNILYVSEFGADRISKVDLSIANPSPEVVLSGIRSPLGLEFVGNDLYMALEGDNKIAKLDVSQTTPQLIDVTSAQSPFEIEIIGNELYFTERFEGRVSKFDMSTSNPPTVVAQGLSYPSGLVSYGKELFICEAGAAKVSKLNFAQLNPVVSDGITSTEFNYPSGLAVRDHTIYITDFFAGSLLKADMTALSVSDQKKRENKTLIYPNPAKETLTIQNASSKNYKIFGMTGNLVLSGTLERDSVNVSGLTKGSYIIQIGDVIKKFIKN</sequence>
<dbReference type="RefSeq" id="WP_073172111.1">
    <property type="nucleotide sequence ID" value="NZ_FQVE01000002.1"/>
</dbReference>
<keyword evidence="1 2" id="KW-0732">Signal</keyword>
<accession>A0A1M4YQN9</accession>
<evidence type="ECO:0000259" key="3">
    <source>
        <dbReference type="Pfam" id="PF18962"/>
    </source>
</evidence>
<dbReference type="SUPFAM" id="SSF63829">
    <property type="entry name" value="Calcium-dependent phosphotriesterase"/>
    <property type="match status" value="1"/>
</dbReference>
<name>A0A1M4YQN9_9FLAO</name>
<gene>
    <name evidence="4" type="ORF">SAMN02787073_1352</name>
</gene>
<dbReference type="SUPFAM" id="SSF63825">
    <property type="entry name" value="YWTD domain"/>
    <property type="match status" value="1"/>
</dbReference>
<reference evidence="5" key="1">
    <citation type="submission" date="2016-11" db="EMBL/GenBank/DDBJ databases">
        <authorList>
            <person name="Varghese N."/>
            <person name="Submissions S."/>
        </authorList>
    </citation>
    <scope>NUCLEOTIDE SEQUENCE [LARGE SCALE GENOMIC DNA]</scope>
    <source>
        <strain evidence="5">YR203</strain>
    </source>
</reference>
<dbReference type="EMBL" id="FQVE01000002">
    <property type="protein sequence ID" value="SHF08080.1"/>
    <property type="molecule type" value="Genomic_DNA"/>
</dbReference>
<evidence type="ECO:0000256" key="2">
    <source>
        <dbReference type="SAM" id="SignalP"/>
    </source>
</evidence>
<proteinExistence type="predicted"/>
<dbReference type="InterPro" id="IPR026444">
    <property type="entry name" value="Secre_tail"/>
</dbReference>
<feature type="signal peptide" evidence="2">
    <location>
        <begin position="1"/>
        <end position="20"/>
    </location>
</feature>
<dbReference type="Pfam" id="PF18962">
    <property type="entry name" value="Por_Secre_tail"/>
    <property type="match status" value="1"/>
</dbReference>
<feature type="chain" id="PRO_5013019419" evidence="2">
    <location>
        <begin position="21"/>
        <end position="350"/>
    </location>
</feature>
<evidence type="ECO:0000256" key="1">
    <source>
        <dbReference type="ARBA" id="ARBA00022729"/>
    </source>
</evidence>
<dbReference type="Gene3D" id="2.120.10.30">
    <property type="entry name" value="TolB, C-terminal domain"/>
    <property type="match status" value="1"/>
</dbReference>
<dbReference type="AlphaFoldDB" id="A0A1M4YQN9"/>